<dbReference type="CDD" id="cd06170">
    <property type="entry name" value="LuxR_C_like"/>
    <property type="match status" value="1"/>
</dbReference>
<dbReference type="SMART" id="SM00862">
    <property type="entry name" value="Trans_reg_C"/>
    <property type="match status" value="1"/>
</dbReference>
<dbReference type="InterPro" id="IPR041664">
    <property type="entry name" value="AAA_16"/>
</dbReference>
<feature type="domain" description="OmpR/PhoB-type" evidence="7">
    <location>
        <begin position="1"/>
        <end position="105"/>
    </location>
</feature>
<evidence type="ECO:0000256" key="5">
    <source>
        <dbReference type="PROSITE-ProRule" id="PRU01091"/>
    </source>
</evidence>
<dbReference type="PRINTS" id="PR00038">
    <property type="entry name" value="HTHLUXR"/>
</dbReference>
<dbReference type="CDD" id="cd00383">
    <property type="entry name" value="trans_reg_C"/>
    <property type="match status" value="1"/>
</dbReference>
<comment type="caution">
    <text evidence="8">The sequence shown here is derived from an EMBL/GenBank/DDBJ whole genome shotgun (WGS) entry which is preliminary data.</text>
</comment>
<organism evidence="8 9">
    <name type="scientific">Actinocrispum wychmicini</name>
    <dbReference type="NCBI Taxonomy" id="1213861"/>
    <lineage>
        <taxon>Bacteria</taxon>
        <taxon>Bacillati</taxon>
        <taxon>Actinomycetota</taxon>
        <taxon>Actinomycetes</taxon>
        <taxon>Pseudonocardiales</taxon>
        <taxon>Pseudonocardiaceae</taxon>
        <taxon>Actinocrispum</taxon>
    </lineage>
</organism>
<evidence type="ECO:0000259" key="7">
    <source>
        <dbReference type="PROSITE" id="PS51755"/>
    </source>
</evidence>
<dbReference type="Gene3D" id="3.40.50.300">
    <property type="entry name" value="P-loop containing nucleotide triphosphate hydrolases"/>
    <property type="match status" value="1"/>
</dbReference>
<dbReference type="RefSeq" id="WP_165960871.1">
    <property type="nucleotide sequence ID" value="NZ_SLWS01000011.1"/>
</dbReference>
<feature type="domain" description="HTH luxR-type" evidence="6">
    <location>
        <begin position="1137"/>
        <end position="1200"/>
    </location>
</feature>
<evidence type="ECO:0000313" key="8">
    <source>
        <dbReference type="EMBL" id="TCO52870.1"/>
    </source>
</evidence>
<keyword evidence="2" id="KW-0805">Transcription regulation</keyword>
<dbReference type="Proteomes" id="UP000295680">
    <property type="component" value="Unassembled WGS sequence"/>
</dbReference>
<dbReference type="InterPro" id="IPR001867">
    <property type="entry name" value="OmpR/PhoB-type_DNA-bd"/>
</dbReference>
<dbReference type="SUPFAM" id="SSF52540">
    <property type="entry name" value="P-loop containing nucleoside triphosphate hydrolases"/>
    <property type="match status" value="1"/>
</dbReference>
<keyword evidence="9" id="KW-1185">Reference proteome</keyword>
<dbReference type="PROSITE" id="PS51755">
    <property type="entry name" value="OMPR_PHOB"/>
    <property type="match status" value="1"/>
</dbReference>
<dbReference type="Pfam" id="PF13191">
    <property type="entry name" value="AAA_16"/>
    <property type="match status" value="1"/>
</dbReference>
<dbReference type="AlphaFoldDB" id="A0A4V2S5N3"/>
<feature type="DNA-binding region" description="OmpR/PhoB-type" evidence="5">
    <location>
        <begin position="1"/>
        <end position="105"/>
    </location>
</feature>
<comment type="similarity">
    <text evidence="1">Belongs to the AfsR/DnrI/RedD regulatory family.</text>
</comment>
<dbReference type="Pfam" id="PF03704">
    <property type="entry name" value="BTAD"/>
    <property type="match status" value="1"/>
</dbReference>
<dbReference type="InterPro" id="IPR011990">
    <property type="entry name" value="TPR-like_helical_dom_sf"/>
</dbReference>
<dbReference type="InterPro" id="IPR000792">
    <property type="entry name" value="Tscrpt_reg_LuxR_C"/>
</dbReference>
<gene>
    <name evidence="8" type="ORF">EV192_11164</name>
</gene>
<dbReference type="PANTHER" id="PTHR35807">
    <property type="entry name" value="TRANSCRIPTIONAL REGULATOR REDD-RELATED"/>
    <property type="match status" value="1"/>
</dbReference>
<evidence type="ECO:0000256" key="1">
    <source>
        <dbReference type="ARBA" id="ARBA00005820"/>
    </source>
</evidence>
<dbReference type="InterPro" id="IPR016032">
    <property type="entry name" value="Sig_transdc_resp-reg_C-effctor"/>
</dbReference>
<dbReference type="InterPro" id="IPR005158">
    <property type="entry name" value="BTAD"/>
</dbReference>
<dbReference type="InterPro" id="IPR051677">
    <property type="entry name" value="AfsR-DnrI-RedD_regulator"/>
</dbReference>
<evidence type="ECO:0000256" key="4">
    <source>
        <dbReference type="ARBA" id="ARBA00023163"/>
    </source>
</evidence>
<proteinExistence type="inferred from homology"/>
<dbReference type="Pfam" id="PF00486">
    <property type="entry name" value="Trans_reg_C"/>
    <property type="match status" value="1"/>
</dbReference>
<reference evidence="8 9" key="1">
    <citation type="submission" date="2019-03" db="EMBL/GenBank/DDBJ databases">
        <title>Genomic Encyclopedia of Type Strains, Phase IV (KMG-IV): sequencing the most valuable type-strain genomes for metagenomic binning, comparative biology and taxonomic classification.</title>
        <authorList>
            <person name="Goeker M."/>
        </authorList>
    </citation>
    <scope>NUCLEOTIDE SEQUENCE [LARGE SCALE GENOMIC DNA]</scope>
    <source>
        <strain evidence="8 9">DSM 45934</strain>
    </source>
</reference>
<dbReference type="PANTHER" id="PTHR35807:SF1">
    <property type="entry name" value="TRANSCRIPTIONAL REGULATOR REDD"/>
    <property type="match status" value="1"/>
</dbReference>
<dbReference type="GO" id="GO:0003677">
    <property type="term" value="F:DNA binding"/>
    <property type="evidence" value="ECO:0007669"/>
    <property type="project" value="UniProtKB-UniRule"/>
</dbReference>
<dbReference type="GO" id="GO:0000160">
    <property type="term" value="P:phosphorelay signal transduction system"/>
    <property type="evidence" value="ECO:0007669"/>
    <property type="project" value="InterPro"/>
</dbReference>
<protein>
    <submittedName>
        <fullName evidence="8">Transcriptional regulator</fullName>
    </submittedName>
</protein>
<dbReference type="SUPFAM" id="SSF46894">
    <property type="entry name" value="C-terminal effector domain of the bipartite response regulators"/>
    <property type="match status" value="2"/>
</dbReference>
<dbReference type="Gene3D" id="1.25.40.10">
    <property type="entry name" value="Tetratricopeptide repeat domain"/>
    <property type="match status" value="2"/>
</dbReference>
<dbReference type="GO" id="GO:0006355">
    <property type="term" value="P:regulation of DNA-templated transcription"/>
    <property type="evidence" value="ECO:0007669"/>
    <property type="project" value="InterPro"/>
</dbReference>
<dbReference type="Pfam" id="PF00196">
    <property type="entry name" value="GerE"/>
    <property type="match status" value="1"/>
</dbReference>
<accession>A0A4V2S5N3</accession>
<evidence type="ECO:0000256" key="3">
    <source>
        <dbReference type="ARBA" id="ARBA00023125"/>
    </source>
</evidence>
<dbReference type="SMART" id="SM00421">
    <property type="entry name" value="HTH_LUXR"/>
    <property type="match status" value="1"/>
</dbReference>
<dbReference type="SMART" id="SM01043">
    <property type="entry name" value="BTAD"/>
    <property type="match status" value="1"/>
</dbReference>
<evidence type="ECO:0000313" key="9">
    <source>
        <dbReference type="Proteomes" id="UP000295680"/>
    </source>
</evidence>
<evidence type="ECO:0000256" key="2">
    <source>
        <dbReference type="ARBA" id="ARBA00023015"/>
    </source>
</evidence>
<dbReference type="Gene3D" id="1.10.10.10">
    <property type="entry name" value="Winged helix-like DNA-binding domain superfamily/Winged helix DNA-binding domain"/>
    <property type="match status" value="2"/>
</dbReference>
<keyword evidence="3 5" id="KW-0238">DNA-binding</keyword>
<dbReference type="SUPFAM" id="SSF48452">
    <property type="entry name" value="TPR-like"/>
    <property type="match status" value="1"/>
</dbReference>
<dbReference type="CDD" id="cd15831">
    <property type="entry name" value="BTAD"/>
    <property type="match status" value="1"/>
</dbReference>
<name>A0A4V2S5N3_9PSEU</name>
<dbReference type="InterPro" id="IPR036388">
    <property type="entry name" value="WH-like_DNA-bd_sf"/>
</dbReference>
<dbReference type="InterPro" id="IPR027417">
    <property type="entry name" value="P-loop_NTPase"/>
</dbReference>
<evidence type="ECO:0000259" key="6">
    <source>
        <dbReference type="PROSITE" id="PS50043"/>
    </source>
</evidence>
<sequence>MANELVEPLRVRVLGAVTAWRGEVELDLGSGRQRAVFAALALRVNRVITREELVSAVWGENPPNGVSGSLYTYVSRLRRVLEPDRSRWSGGQTLISEGSGYSLRLEPGQLDVLEFDRLREMANERWNRLDLPAAQAALDAALALWRGEALAGVNGPAAELHRERLTELRVAAYERRAEIMLNSGDISAAVTELYRLASAHPVRESLRELLMTGLHRAGRDAEALAVYQETRQVLNDRLGIEPGAALRRVHSEILARPAPDRQTPILAKLTRPDVFVGRVAELAALRGRLADVLHGSGATVWVEGESGIGKSALLAAGLADAAERGGQLLWAAGDEVGRRFPLRLFMSALGVDQRSPDPRRAELADLVHGEPAARPAWQPDDPVLAAVDQLVGLVEQLCSDGPVIVVLDDLQWADDASLLAWHRLARTTRQLPLLLVGACRPLPRRAELDQLRSVVSLWSGDLLRLGPLAESGAAELAGRLIGATPGPALLGLMDSAAGNPLFVREIVQALVRDNAVVVAGQVADVDELDDTELSSAHSALASVVTRRTGHLATTTRDGLRWAALLGVEFDLGDLATVLGRPASELVPAVEEATAAGVLRPAGQRFAFRHPLVRRALYEAMPPAVRVALHRQAAETLDAAGAPVSRVAEQLLGVPVDGWVTEWLVANTNAVARRFPSLAADLLARALDSGGLRDEARETLTVRLARLSFWLGRSPEAEIRAVLGMTSDPDRVAEMRLLLAYLSYRAGDNARATEGLEQVIGDPDVPEQWRARHQALHCMVSRSGLDDPATAVGAGRAALAEARAARNPFGIAMASQFLWQTASMLRRHQEALDHINAAIAAVAGRPEWGDVLLSLVDNKVFTLQNLDRLADAGQALAEAEHLVTRLSLPSGPHIAAAVHWFWLGRWDDALVELDAVVRDGREITFYGLRQHGVLQLLHGVIGLIAAQRDDSVLLERHLKLGVDPRPTPETRESHDFLIVAHAVALEQRGRPAEALAALKPFLDVDYSPMMLRHQWLPRVVRLALDQGDRTLAELAMSVCATEAERETHPARAAAALQWCRGLLEADAGALLTVAKHFAATGRKVEQAAAAEDAAAVLAAGGQLDEARTSLHDALIIYTELGATWNARTAEARLGLRPPAAAPGLLSRMERKVAELVAVGWSNADIAAKLTLSRSMVQTHLTRILTKLEVDSRLAVTVHLLD</sequence>
<dbReference type="EMBL" id="SLWS01000011">
    <property type="protein sequence ID" value="TCO52870.1"/>
    <property type="molecule type" value="Genomic_DNA"/>
</dbReference>
<keyword evidence="4" id="KW-0804">Transcription</keyword>
<dbReference type="PROSITE" id="PS50043">
    <property type="entry name" value="HTH_LUXR_2"/>
    <property type="match status" value="1"/>
</dbReference>